<evidence type="ECO:0008006" key="9">
    <source>
        <dbReference type="Google" id="ProtNLM"/>
    </source>
</evidence>
<feature type="transmembrane region" description="Helical" evidence="6">
    <location>
        <begin position="357"/>
        <end position="377"/>
    </location>
</feature>
<keyword evidence="8" id="KW-1185">Reference proteome</keyword>
<gene>
    <name evidence="7" type="ORF">SCLCIDRAFT_7133</name>
</gene>
<dbReference type="FunCoup" id="A0A0C3EL61">
    <property type="interactions" value="24"/>
</dbReference>
<dbReference type="PROSITE" id="PS00218">
    <property type="entry name" value="AMINO_ACID_PERMEASE_1"/>
    <property type="match status" value="1"/>
</dbReference>
<evidence type="ECO:0000256" key="5">
    <source>
        <dbReference type="ARBA" id="ARBA00023136"/>
    </source>
</evidence>
<dbReference type="HOGENOM" id="CLU_004495_0_3_1"/>
<comment type="subcellular location">
    <subcellularLocation>
        <location evidence="1">Membrane</location>
        <topology evidence="1">Multi-pass membrane protein</topology>
    </subcellularLocation>
</comment>
<dbReference type="InterPro" id="IPR004840">
    <property type="entry name" value="Amino_acid_permease_CS"/>
</dbReference>
<reference evidence="7 8" key="1">
    <citation type="submission" date="2014-04" db="EMBL/GenBank/DDBJ databases">
        <authorList>
            <consortium name="DOE Joint Genome Institute"/>
            <person name="Kuo A."/>
            <person name="Kohler A."/>
            <person name="Nagy L.G."/>
            <person name="Floudas D."/>
            <person name="Copeland A."/>
            <person name="Barry K.W."/>
            <person name="Cichocki N."/>
            <person name="Veneault-Fourrey C."/>
            <person name="LaButti K."/>
            <person name="Lindquist E.A."/>
            <person name="Lipzen A."/>
            <person name="Lundell T."/>
            <person name="Morin E."/>
            <person name="Murat C."/>
            <person name="Sun H."/>
            <person name="Tunlid A."/>
            <person name="Henrissat B."/>
            <person name="Grigoriev I.V."/>
            <person name="Hibbett D.S."/>
            <person name="Martin F."/>
            <person name="Nordberg H.P."/>
            <person name="Cantor M.N."/>
            <person name="Hua S.X."/>
        </authorList>
    </citation>
    <scope>NUCLEOTIDE SEQUENCE [LARGE SCALE GENOMIC DNA]</scope>
    <source>
        <strain evidence="7 8">Foug A</strain>
    </source>
</reference>
<feature type="transmembrane region" description="Helical" evidence="6">
    <location>
        <begin position="327"/>
        <end position="351"/>
    </location>
</feature>
<keyword evidence="5 6" id="KW-0472">Membrane</keyword>
<evidence type="ECO:0000256" key="6">
    <source>
        <dbReference type="SAM" id="Phobius"/>
    </source>
</evidence>
<dbReference type="PANTHER" id="PTHR45649">
    <property type="entry name" value="AMINO-ACID PERMEASE BAT1"/>
    <property type="match status" value="1"/>
</dbReference>
<dbReference type="STRING" id="1036808.A0A0C3EL61"/>
<dbReference type="PANTHER" id="PTHR45649:SF6">
    <property type="entry name" value="GABA-SPECIFIC PERMEASE"/>
    <property type="match status" value="1"/>
</dbReference>
<dbReference type="OrthoDB" id="2640179at2759"/>
<evidence type="ECO:0000313" key="8">
    <source>
        <dbReference type="Proteomes" id="UP000053989"/>
    </source>
</evidence>
<feature type="transmembrane region" description="Helical" evidence="6">
    <location>
        <begin position="33"/>
        <end position="55"/>
    </location>
</feature>
<name>A0A0C3EL61_9AGAM</name>
<evidence type="ECO:0000256" key="2">
    <source>
        <dbReference type="ARBA" id="ARBA00022448"/>
    </source>
</evidence>
<dbReference type="PIRSF" id="PIRSF006060">
    <property type="entry name" value="AA_transporter"/>
    <property type="match status" value="1"/>
</dbReference>
<feature type="transmembrane region" description="Helical" evidence="6">
    <location>
        <begin position="267"/>
        <end position="287"/>
    </location>
</feature>
<feature type="transmembrane region" description="Helical" evidence="6">
    <location>
        <begin position="149"/>
        <end position="171"/>
    </location>
</feature>
<feature type="transmembrane region" description="Helical" evidence="6">
    <location>
        <begin position="293"/>
        <end position="315"/>
    </location>
</feature>
<reference evidence="8" key="2">
    <citation type="submission" date="2015-01" db="EMBL/GenBank/DDBJ databases">
        <title>Evolutionary Origins and Diversification of the Mycorrhizal Mutualists.</title>
        <authorList>
            <consortium name="DOE Joint Genome Institute"/>
            <consortium name="Mycorrhizal Genomics Consortium"/>
            <person name="Kohler A."/>
            <person name="Kuo A."/>
            <person name="Nagy L.G."/>
            <person name="Floudas D."/>
            <person name="Copeland A."/>
            <person name="Barry K.W."/>
            <person name="Cichocki N."/>
            <person name="Veneault-Fourrey C."/>
            <person name="LaButti K."/>
            <person name="Lindquist E.A."/>
            <person name="Lipzen A."/>
            <person name="Lundell T."/>
            <person name="Morin E."/>
            <person name="Murat C."/>
            <person name="Riley R."/>
            <person name="Ohm R."/>
            <person name="Sun H."/>
            <person name="Tunlid A."/>
            <person name="Henrissat B."/>
            <person name="Grigoriev I.V."/>
            <person name="Hibbett D.S."/>
            <person name="Martin F."/>
        </authorList>
    </citation>
    <scope>NUCLEOTIDE SEQUENCE [LARGE SCALE GENOMIC DNA]</scope>
    <source>
        <strain evidence="8">Foug A</strain>
    </source>
</reference>
<feature type="transmembrane region" description="Helical" evidence="6">
    <location>
        <begin position="109"/>
        <end position="129"/>
    </location>
</feature>
<sequence>MFRRDEIVGRDEELLARLGYKQEFKRAFTPLEVFGLAFSVIGLFPSMTSVLVYGLPNGGPVSMVWGWVVASLFVLCIGMSIAELASAAPTAGGVYYWTHTFASPRWRNLLSWIVGYADTIGYISGLASVDWGCAVQITAAASIGSGQTYVATSAQTFGIFVAVLLSHGLPFRVSTLVLNGMATNYTAGVDASVHISEEASNAAVAVPWAIVHNGFQLGRNVILASVLDDDSQKVVAASRQAFAFSRDGVLPFSSILSRVNKYTRTPVNAVWFVIITAGLLGLLSFAGTQAINAIFSVTVNALYIAYIIPIVSRWLGDNDFKPGPFHLGPFSLPISVIAVLFMTFMNVVFLFPATPSMNYTVVVLGGVFALSIVWYYFPVYGGVHWFTGPVRNVNVGDESSSPNTDVTKEVGGEKKIGLCSPSDTDRGSFLTLGQLL</sequence>
<dbReference type="Gene3D" id="1.20.1740.10">
    <property type="entry name" value="Amino acid/polyamine transporter I"/>
    <property type="match status" value="2"/>
</dbReference>
<dbReference type="EMBL" id="KN822008">
    <property type="protein sequence ID" value="KIM68949.1"/>
    <property type="molecule type" value="Genomic_DNA"/>
</dbReference>
<keyword evidence="2" id="KW-0813">Transport</keyword>
<proteinExistence type="predicted"/>
<accession>A0A0C3EL61</accession>
<evidence type="ECO:0000256" key="3">
    <source>
        <dbReference type="ARBA" id="ARBA00022692"/>
    </source>
</evidence>
<organism evidence="7 8">
    <name type="scientific">Scleroderma citrinum Foug A</name>
    <dbReference type="NCBI Taxonomy" id="1036808"/>
    <lineage>
        <taxon>Eukaryota</taxon>
        <taxon>Fungi</taxon>
        <taxon>Dikarya</taxon>
        <taxon>Basidiomycota</taxon>
        <taxon>Agaricomycotina</taxon>
        <taxon>Agaricomycetes</taxon>
        <taxon>Agaricomycetidae</taxon>
        <taxon>Boletales</taxon>
        <taxon>Sclerodermatineae</taxon>
        <taxon>Sclerodermataceae</taxon>
        <taxon>Scleroderma</taxon>
    </lineage>
</organism>
<protein>
    <recommendedName>
        <fullName evidence="9">Amino acid permease/ SLC12A domain-containing protein</fullName>
    </recommendedName>
</protein>
<evidence type="ECO:0000313" key="7">
    <source>
        <dbReference type="EMBL" id="KIM68949.1"/>
    </source>
</evidence>
<dbReference type="Pfam" id="PF13520">
    <property type="entry name" value="AA_permease_2"/>
    <property type="match status" value="2"/>
</dbReference>
<evidence type="ECO:0000256" key="1">
    <source>
        <dbReference type="ARBA" id="ARBA00004141"/>
    </source>
</evidence>
<keyword evidence="4 6" id="KW-1133">Transmembrane helix</keyword>
<dbReference type="GO" id="GO:0022857">
    <property type="term" value="F:transmembrane transporter activity"/>
    <property type="evidence" value="ECO:0007669"/>
    <property type="project" value="InterPro"/>
</dbReference>
<evidence type="ECO:0000256" key="4">
    <source>
        <dbReference type="ARBA" id="ARBA00022989"/>
    </source>
</evidence>
<dbReference type="Proteomes" id="UP000053989">
    <property type="component" value="Unassembled WGS sequence"/>
</dbReference>
<dbReference type="GO" id="GO:0016020">
    <property type="term" value="C:membrane"/>
    <property type="evidence" value="ECO:0007669"/>
    <property type="project" value="UniProtKB-SubCell"/>
</dbReference>
<dbReference type="GO" id="GO:0006865">
    <property type="term" value="P:amino acid transport"/>
    <property type="evidence" value="ECO:0007669"/>
    <property type="project" value="InterPro"/>
</dbReference>
<dbReference type="InParanoid" id="A0A0C3EL61"/>
<feature type="transmembrane region" description="Helical" evidence="6">
    <location>
        <begin position="67"/>
        <end position="97"/>
    </location>
</feature>
<dbReference type="InterPro" id="IPR002293">
    <property type="entry name" value="AA/rel_permease1"/>
</dbReference>
<dbReference type="AlphaFoldDB" id="A0A0C3EL61"/>
<keyword evidence="3 6" id="KW-0812">Transmembrane</keyword>